<proteinExistence type="predicted"/>
<keyword evidence="2" id="KW-1185">Reference proteome</keyword>
<sequence length="62" mass="7346">MMAKDFVEELSHLKAILVLEENVDMGRFNQLYNTAIDQMIQGGRVNKEMMEELLYFRNLINH</sequence>
<dbReference type="RefSeq" id="WP_079348253.1">
    <property type="nucleotide sequence ID" value="NZ_MVAB01000001.1"/>
</dbReference>
<dbReference type="Proteomes" id="UP000189970">
    <property type="component" value="Unassembled WGS sequence"/>
</dbReference>
<organism evidence="1 2">
    <name type="scientific">Vagococcus martis</name>
    <dbReference type="NCBI Taxonomy" id="1768210"/>
    <lineage>
        <taxon>Bacteria</taxon>
        <taxon>Bacillati</taxon>
        <taxon>Bacillota</taxon>
        <taxon>Bacilli</taxon>
        <taxon>Lactobacillales</taxon>
        <taxon>Enterococcaceae</taxon>
        <taxon>Vagococcus</taxon>
    </lineage>
</organism>
<dbReference type="EMBL" id="MVAB01000001">
    <property type="protein sequence ID" value="OPF88720.1"/>
    <property type="molecule type" value="Genomic_DNA"/>
</dbReference>
<accession>A0A1V4DKF6</accession>
<reference evidence="1 2" key="1">
    <citation type="submission" date="2017-02" db="EMBL/GenBank/DDBJ databases">
        <title>Vagococcus cremeus sp. nov., isolated from the small intestine of a marten, Martes flavigula.</title>
        <authorList>
            <person name="Tak E.J."/>
            <person name="Bae J.-W."/>
        </authorList>
    </citation>
    <scope>NUCLEOTIDE SEQUENCE [LARGE SCALE GENOMIC DNA]</scope>
    <source>
        <strain evidence="1 2">D7T301</strain>
    </source>
</reference>
<name>A0A1V4DKF6_9ENTE</name>
<gene>
    <name evidence="1" type="ORF">BW731_11365</name>
</gene>
<protein>
    <submittedName>
        <fullName evidence="1">Uncharacterized protein</fullName>
    </submittedName>
</protein>
<comment type="caution">
    <text evidence="1">The sequence shown here is derived from an EMBL/GenBank/DDBJ whole genome shotgun (WGS) entry which is preliminary data.</text>
</comment>
<evidence type="ECO:0000313" key="2">
    <source>
        <dbReference type="Proteomes" id="UP000189970"/>
    </source>
</evidence>
<evidence type="ECO:0000313" key="1">
    <source>
        <dbReference type="EMBL" id="OPF88720.1"/>
    </source>
</evidence>
<dbReference type="AlphaFoldDB" id="A0A1V4DKF6"/>